<dbReference type="PANTHER" id="PTHR23512">
    <property type="entry name" value="MAJOR FACILITATOR SUPERFAMILY DOMAIN-CONTAINING PROTEIN 1"/>
    <property type="match status" value="1"/>
</dbReference>
<dbReference type="SUPFAM" id="SSF103473">
    <property type="entry name" value="MFS general substrate transporter"/>
    <property type="match status" value="1"/>
</dbReference>
<feature type="transmembrane region" description="Helical" evidence="20">
    <location>
        <begin position="350"/>
        <end position="371"/>
    </location>
</feature>
<dbReference type="GO" id="GO:0016020">
    <property type="term" value="C:membrane"/>
    <property type="evidence" value="ECO:0007669"/>
    <property type="project" value="UniProtKB-SubCell"/>
</dbReference>
<comment type="function">
    <text evidence="17">Lysosomal dipeptide uniporter that selectively exports lysine, arginine or histidine-containing dipeptides with a net positive charge from the lysosome lumen into the cytosol. Could play a role in a specific type of protein O-glycosylation indirectly regulating macrophages migration and tissue invasion. Also essential for liver homeostasis.</text>
</comment>
<feature type="transmembrane region" description="Helical" evidence="20">
    <location>
        <begin position="324"/>
        <end position="343"/>
    </location>
</feature>
<evidence type="ECO:0000256" key="18">
    <source>
        <dbReference type="ARBA" id="ARBA00046376"/>
    </source>
</evidence>
<comment type="catalytic activity">
    <reaction evidence="10">
        <text>L-lysyl-L-lysine(out) = L-lysyl-L-lysine(in)</text>
        <dbReference type="Rhea" id="RHEA:79403"/>
        <dbReference type="ChEBI" id="CHEBI:229956"/>
    </reaction>
</comment>
<evidence type="ECO:0000259" key="21">
    <source>
        <dbReference type="PROSITE" id="PS50850"/>
    </source>
</evidence>
<accession>D8PPV1</accession>
<evidence type="ECO:0000256" key="20">
    <source>
        <dbReference type="SAM" id="Phobius"/>
    </source>
</evidence>
<evidence type="ECO:0000256" key="13">
    <source>
        <dbReference type="ARBA" id="ARBA00044919"/>
    </source>
</evidence>
<comment type="catalytic activity">
    <reaction evidence="3">
        <text>L-histidyl-glycine(out) = L-histidyl-glycine(in)</text>
        <dbReference type="Rhea" id="RHEA:79395"/>
        <dbReference type="ChEBI" id="CHEBI:229957"/>
    </reaction>
</comment>
<evidence type="ECO:0000256" key="1">
    <source>
        <dbReference type="ARBA" id="ARBA00004141"/>
    </source>
</evidence>
<keyword evidence="20" id="KW-0472">Membrane</keyword>
<name>D8PPV1_SCHCM</name>
<comment type="catalytic activity">
    <reaction evidence="9">
        <text>L-arginyl-L-alpha-amino acid(out) = L-arginyl-L-alpha-amino acid(in)</text>
        <dbReference type="Rhea" id="RHEA:79371"/>
        <dbReference type="ChEBI" id="CHEBI:84315"/>
    </reaction>
</comment>
<gene>
    <name evidence="22" type="ORF">SCHCODRAFT_13453</name>
</gene>
<dbReference type="eggNOG" id="KOG4686">
    <property type="taxonomic scope" value="Eukaryota"/>
</dbReference>
<evidence type="ECO:0000256" key="11">
    <source>
        <dbReference type="ARBA" id="ARBA00044903"/>
    </source>
</evidence>
<feature type="transmembrane region" description="Helical" evidence="20">
    <location>
        <begin position="208"/>
        <end position="228"/>
    </location>
</feature>
<evidence type="ECO:0000256" key="17">
    <source>
        <dbReference type="ARBA" id="ARBA00045709"/>
    </source>
</evidence>
<feature type="transmembrane region" description="Helical" evidence="20">
    <location>
        <begin position="139"/>
        <end position="159"/>
    </location>
</feature>
<dbReference type="InterPro" id="IPR036259">
    <property type="entry name" value="MFS_trans_sf"/>
</dbReference>
<keyword evidence="20" id="KW-0812">Transmembrane</keyword>
<feature type="transmembrane region" description="Helical" evidence="20">
    <location>
        <begin position="377"/>
        <end position="398"/>
    </location>
</feature>
<evidence type="ECO:0000256" key="5">
    <source>
        <dbReference type="ARBA" id="ARBA00044884"/>
    </source>
</evidence>
<evidence type="ECO:0000313" key="23">
    <source>
        <dbReference type="Proteomes" id="UP000007431"/>
    </source>
</evidence>
<comment type="subcellular location">
    <subcellularLocation>
        <location evidence="1">Membrane</location>
        <topology evidence="1">Multi-pass membrane protein</topology>
    </subcellularLocation>
</comment>
<dbReference type="STRING" id="578458.D8PPV1"/>
<dbReference type="Proteomes" id="UP000007431">
    <property type="component" value="Unassembled WGS sequence"/>
</dbReference>
<comment type="catalytic activity">
    <reaction evidence="13">
        <text>L-alanyl-L-lysine(out) = L-alanyl-L-lysine(in)</text>
        <dbReference type="Rhea" id="RHEA:79415"/>
        <dbReference type="ChEBI" id="CHEBI:192470"/>
    </reaction>
</comment>
<protein>
    <recommendedName>
        <fullName evidence="15">Lysosomal dipeptide transporter MFSD1</fullName>
    </recommendedName>
    <alternativeName>
        <fullName evidence="16">Major facilitator superfamily domain-containing protein 1</fullName>
    </alternativeName>
</protein>
<dbReference type="AlphaFoldDB" id="D8PPV1"/>
<evidence type="ECO:0000256" key="16">
    <source>
        <dbReference type="ARBA" id="ARBA00045018"/>
    </source>
</evidence>
<comment type="catalytic activity">
    <reaction evidence="7">
        <text>L-alpha-aminoacyl-L-lysine(out) = L-alpha-aminoacyl-L-lysine(in)</text>
        <dbReference type="Rhea" id="RHEA:79383"/>
        <dbReference type="ChEBI" id="CHEBI:229966"/>
    </reaction>
</comment>
<feature type="domain" description="Major facilitator superfamily (MFS) profile" evidence="21">
    <location>
        <begin position="49"/>
        <end position="478"/>
    </location>
</feature>
<dbReference type="PANTHER" id="PTHR23512:SF12">
    <property type="entry name" value="TRANSPORTER, PUTATIVE (AFU_ORTHOLOGUE AFUA_4G00260)-RELATED"/>
    <property type="match status" value="1"/>
</dbReference>
<dbReference type="HOGENOM" id="CLU_020376_0_0_1"/>
<evidence type="ECO:0000256" key="19">
    <source>
        <dbReference type="SAM" id="MobiDB-lite"/>
    </source>
</evidence>
<organism evidence="23">
    <name type="scientific">Schizophyllum commune (strain H4-8 / FGSC 9210)</name>
    <name type="common">Split gill fungus</name>
    <dbReference type="NCBI Taxonomy" id="578458"/>
    <lineage>
        <taxon>Eukaryota</taxon>
        <taxon>Fungi</taxon>
        <taxon>Dikarya</taxon>
        <taxon>Basidiomycota</taxon>
        <taxon>Agaricomycotina</taxon>
        <taxon>Agaricomycetes</taxon>
        <taxon>Agaricomycetidae</taxon>
        <taxon>Agaricales</taxon>
        <taxon>Schizophyllaceae</taxon>
        <taxon>Schizophyllum</taxon>
    </lineage>
</organism>
<evidence type="ECO:0000256" key="14">
    <source>
        <dbReference type="ARBA" id="ARBA00044924"/>
    </source>
</evidence>
<evidence type="ECO:0000256" key="12">
    <source>
        <dbReference type="ARBA" id="ARBA00044912"/>
    </source>
</evidence>
<evidence type="ECO:0000256" key="2">
    <source>
        <dbReference type="ARBA" id="ARBA00044876"/>
    </source>
</evidence>
<evidence type="ECO:0000256" key="15">
    <source>
        <dbReference type="ARBA" id="ARBA00044985"/>
    </source>
</evidence>
<keyword evidence="23" id="KW-1185">Reference proteome</keyword>
<evidence type="ECO:0000256" key="7">
    <source>
        <dbReference type="ARBA" id="ARBA00044893"/>
    </source>
</evidence>
<comment type="catalytic activity">
    <reaction evidence="4">
        <text>L-alpha-aminoacyl-L-arginine(out) = L-alpha-aminoacyl-L-arginine(in)</text>
        <dbReference type="Rhea" id="RHEA:79367"/>
        <dbReference type="ChEBI" id="CHEBI:229968"/>
    </reaction>
</comment>
<dbReference type="Pfam" id="PF07690">
    <property type="entry name" value="MFS_1"/>
    <property type="match status" value="1"/>
</dbReference>
<evidence type="ECO:0000313" key="22">
    <source>
        <dbReference type="EMBL" id="EFJ03706.1"/>
    </source>
</evidence>
<dbReference type="OMA" id="IWAPFTH"/>
<dbReference type="VEuPathDB" id="FungiDB:SCHCODRAFT_02611686"/>
<comment type="catalytic activity">
    <reaction evidence="6">
        <text>L-lysyl-L-alpha-amino acid(out) = L-lysyl-L-alpha-amino acid(in)</text>
        <dbReference type="Rhea" id="RHEA:79387"/>
        <dbReference type="ChEBI" id="CHEBI:229965"/>
    </reaction>
</comment>
<feature type="transmembrane region" description="Helical" evidence="20">
    <location>
        <begin position="48"/>
        <end position="67"/>
    </location>
</feature>
<dbReference type="EMBL" id="GL377302">
    <property type="protein sequence ID" value="EFJ03706.1"/>
    <property type="molecule type" value="Genomic_DNA"/>
</dbReference>
<feature type="region of interest" description="Disordered" evidence="19">
    <location>
        <begin position="491"/>
        <end position="531"/>
    </location>
</feature>
<evidence type="ECO:0000256" key="8">
    <source>
        <dbReference type="ARBA" id="ARBA00044898"/>
    </source>
</evidence>
<comment type="catalytic activity">
    <reaction evidence="2">
        <text>L-lysyl-L-alanine(out) = L-lysyl-L-alanine(in)</text>
        <dbReference type="Rhea" id="RHEA:79399"/>
        <dbReference type="ChEBI" id="CHEBI:229954"/>
    </reaction>
</comment>
<dbReference type="InParanoid" id="D8PPV1"/>
<comment type="catalytic activity">
    <reaction evidence="5">
        <text>L-alpha-aminoacyl-L-histidine(out) = L-alpha-aminoacyl-L-histidine(in)</text>
        <dbReference type="Rhea" id="RHEA:79375"/>
        <dbReference type="ChEBI" id="CHEBI:229967"/>
    </reaction>
</comment>
<keyword evidence="20" id="KW-1133">Transmembrane helix</keyword>
<feature type="transmembrane region" description="Helical" evidence="20">
    <location>
        <begin position="114"/>
        <end position="133"/>
    </location>
</feature>
<feature type="transmembrane region" description="Helical" evidence="20">
    <location>
        <begin position="171"/>
        <end position="196"/>
    </location>
</feature>
<dbReference type="GO" id="GO:0022857">
    <property type="term" value="F:transmembrane transporter activity"/>
    <property type="evidence" value="ECO:0007669"/>
    <property type="project" value="InterPro"/>
</dbReference>
<reference evidence="22 23" key="1">
    <citation type="journal article" date="2010" name="Nat. Biotechnol.">
        <title>Genome sequence of the model mushroom Schizophyllum commune.</title>
        <authorList>
            <person name="Ohm R.A."/>
            <person name="de Jong J.F."/>
            <person name="Lugones L.G."/>
            <person name="Aerts A."/>
            <person name="Kothe E."/>
            <person name="Stajich J.E."/>
            <person name="de Vries R.P."/>
            <person name="Record E."/>
            <person name="Levasseur A."/>
            <person name="Baker S.E."/>
            <person name="Bartholomew K.A."/>
            <person name="Coutinho P.M."/>
            <person name="Erdmann S."/>
            <person name="Fowler T.J."/>
            <person name="Gathman A.C."/>
            <person name="Lombard V."/>
            <person name="Henrissat B."/>
            <person name="Knabe N."/>
            <person name="Kuees U."/>
            <person name="Lilly W.W."/>
            <person name="Lindquist E."/>
            <person name="Lucas S."/>
            <person name="Magnuson J.K."/>
            <person name="Piumi F."/>
            <person name="Raudaskoski M."/>
            <person name="Salamov A."/>
            <person name="Schmutz J."/>
            <person name="Schwarze F.W.M.R."/>
            <person name="vanKuyk P.A."/>
            <person name="Horton J.S."/>
            <person name="Grigoriev I.V."/>
            <person name="Woesten H.A.B."/>
        </authorList>
    </citation>
    <scope>NUCLEOTIDE SEQUENCE [LARGE SCALE GENOMIC DNA]</scope>
    <source>
        <strain evidence="23">H4-8 / FGSC 9210</strain>
    </source>
</reference>
<evidence type="ECO:0000256" key="4">
    <source>
        <dbReference type="ARBA" id="ARBA00044881"/>
    </source>
</evidence>
<dbReference type="InterPro" id="IPR011701">
    <property type="entry name" value="MFS"/>
</dbReference>
<evidence type="ECO:0000256" key="10">
    <source>
        <dbReference type="ARBA" id="ARBA00044900"/>
    </source>
</evidence>
<comment type="catalytic activity">
    <reaction evidence="12">
        <text>L-histidyl-L-alpha-amino acid(out) = L-histidyl-L-alpha-amino acid(in)</text>
        <dbReference type="Rhea" id="RHEA:79379"/>
        <dbReference type="ChEBI" id="CHEBI:229964"/>
    </reaction>
</comment>
<feature type="transmembrane region" description="Helical" evidence="20">
    <location>
        <begin position="554"/>
        <end position="576"/>
    </location>
</feature>
<dbReference type="PROSITE" id="PS50850">
    <property type="entry name" value="MFS"/>
    <property type="match status" value="1"/>
</dbReference>
<comment type="catalytic activity">
    <reaction evidence="14">
        <text>L-lysyl-glycine(out) = L-lysyl-glycine(in)</text>
        <dbReference type="Rhea" id="RHEA:79407"/>
        <dbReference type="ChEBI" id="CHEBI:191202"/>
    </reaction>
</comment>
<feature type="transmembrane region" description="Helical" evidence="20">
    <location>
        <begin position="283"/>
        <end position="304"/>
    </location>
</feature>
<comment type="subunit">
    <text evidence="18">Homodimer. Interacts with lysosomal protein GLMP (via lumenal domain); the interaction starts while both proteins are still in the endoplasmic reticulum and is required for stabilization of MFSD1 in lysosomes but has no direct effect on its targeting to lysosomes or transporter activity.</text>
</comment>
<dbReference type="InterPro" id="IPR020846">
    <property type="entry name" value="MFS_dom"/>
</dbReference>
<comment type="catalytic activity">
    <reaction evidence="8">
        <text>L-aspartyl-L-lysine(out) = L-aspartyl-L-lysine(in)</text>
        <dbReference type="Rhea" id="RHEA:79411"/>
        <dbReference type="ChEBI" id="CHEBI:229953"/>
    </reaction>
</comment>
<dbReference type="Gene3D" id="1.20.1250.20">
    <property type="entry name" value="MFS general substrate transporter like domains"/>
    <property type="match status" value="1"/>
</dbReference>
<feature type="compositionally biased region" description="Basic and acidic residues" evidence="19">
    <location>
        <begin position="503"/>
        <end position="514"/>
    </location>
</feature>
<sequence length="590" mass="63387">MSSHSSEDPSSAHDHRRQSCNSMLESYTAHEDTTDESEKRRATFIRGLALLCACSLSVGSHYASYVLGPLKSRLARELGASHTEFSLLFSAYSLNSTWTSLVGGALASKIGTTATSIIATGIILVGQLILLLGHTIGSIRLMALGMFIFGIAVSPLAVVQETIIVRFFRSHGLGVSLALGLLAGKGASFLSARTAYPLSAHFGPNAPFFVAAGLATFSFVVNLLYVAASRWLVDGACADLEAADVEEEAKRRWSIDITEAQALEKVAAKKRVRLRSVVKLGDVFWAYVFLNVLCGSIWSPFVHLAANIIETRYSLPEASAASQASYLLAGSLIMYPLCGFLVDRFKHRPIVIQLLVCSSTLTLFCYAWLALSTNTPIPGILAFAIGHGFSPLLLVVLVPKIVPLKFVSTALGVHKSLENCGSTIFQTIAGLALDIHKSKAGPSTNPTSLQRLLNIFLVLNIFQLAAIVTLAWLQKRRTTAHVHTHDSRSSCTVVDSHSSASPDGRRSPSSEDARASQLLLPPSEGDSGAGYASITRAKLRGEARLRAETARGRIFASICGCLVVSCWVLFMGTAYFRMGLKDVPGKGIQR</sequence>
<feature type="transmembrane region" description="Helical" evidence="20">
    <location>
        <begin position="87"/>
        <end position="107"/>
    </location>
</feature>
<proteinExistence type="predicted"/>
<feature type="compositionally biased region" description="Polar residues" evidence="19">
    <location>
        <begin position="491"/>
        <end position="501"/>
    </location>
</feature>
<evidence type="ECO:0000256" key="9">
    <source>
        <dbReference type="ARBA" id="ARBA00044899"/>
    </source>
</evidence>
<comment type="catalytic activity">
    <reaction evidence="11">
        <text>L-arginyl-glycine(out) = L-arginyl-glycine(in)</text>
        <dbReference type="Rhea" id="RHEA:79391"/>
        <dbReference type="ChEBI" id="CHEBI:229955"/>
    </reaction>
</comment>
<evidence type="ECO:0000256" key="6">
    <source>
        <dbReference type="ARBA" id="ARBA00044891"/>
    </source>
</evidence>
<evidence type="ECO:0000256" key="3">
    <source>
        <dbReference type="ARBA" id="ARBA00044878"/>
    </source>
</evidence>
<dbReference type="InterPro" id="IPR052187">
    <property type="entry name" value="MFSD1"/>
</dbReference>
<feature type="transmembrane region" description="Helical" evidence="20">
    <location>
        <begin position="452"/>
        <end position="473"/>
    </location>
</feature>